<dbReference type="EMBL" id="AGNL01016009">
    <property type="protein sequence ID" value="EJK65315.1"/>
    <property type="molecule type" value="Genomic_DNA"/>
</dbReference>
<reference evidence="2 3" key="1">
    <citation type="journal article" date="2012" name="Genome Biol.">
        <title>Genome and low-iron response of an oceanic diatom adapted to chronic iron limitation.</title>
        <authorList>
            <person name="Lommer M."/>
            <person name="Specht M."/>
            <person name="Roy A.S."/>
            <person name="Kraemer L."/>
            <person name="Andreson R."/>
            <person name="Gutowska M.A."/>
            <person name="Wolf J."/>
            <person name="Bergner S.V."/>
            <person name="Schilhabel M.B."/>
            <person name="Klostermeier U.C."/>
            <person name="Beiko R.G."/>
            <person name="Rosenstiel P."/>
            <person name="Hippler M."/>
            <person name="Laroche J."/>
        </authorList>
    </citation>
    <scope>NUCLEOTIDE SEQUENCE [LARGE SCALE GENOMIC DNA]</scope>
    <source>
        <strain evidence="2 3">CCMP1005</strain>
    </source>
</reference>
<accession>K0SJ09</accession>
<protein>
    <recommendedName>
        <fullName evidence="1">Prolyl 4-hydroxylase alpha subunit Fe(2+) 2OG dioxygenase domain-containing protein</fullName>
    </recommendedName>
</protein>
<dbReference type="Proteomes" id="UP000266841">
    <property type="component" value="Unassembled WGS sequence"/>
</dbReference>
<organism evidence="2 3">
    <name type="scientific">Thalassiosira oceanica</name>
    <name type="common">Marine diatom</name>
    <dbReference type="NCBI Taxonomy" id="159749"/>
    <lineage>
        <taxon>Eukaryota</taxon>
        <taxon>Sar</taxon>
        <taxon>Stramenopiles</taxon>
        <taxon>Ochrophyta</taxon>
        <taxon>Bacillariophyta</taxon>
        <taxon>Coscinodiscophyceae</taxon>
        <taxon>Thalassiosirophycidae</taxon>
        <taxon>Thalassiosirales</taxon>
        <taxon>Thalassiosiraceae</taxon>
        <taxon>Thalassiosira</taxon>
    </lineage>
</organism>
<dbReference type="OrthoDB" id="41052at2759"/>
<proteinExistence type="predicted"/>
<feature type="domain" description="Prolyl 4-hydroxylase alpha subunit Fe(2+) 2OG dioxygenase" evidence="1">
    <location>
        <begin position="42"/>
        <end position="137"/>
    </location>
</feature>
<sequence length="187" mass="21332">MHCLGNSLSKSPSAVGDFRFRAEPENSPAFGRRLRFSDAAPEPGGFLNVHADFNKYEAYNLDRRVNTFVYMNEDWPDEYGGHLELWSKDMKSCHQKILPTFGRFVVFSSTDFSYHGHPQALAAPSDRQRRSLALYYYTNGRPAGECRDGDCSAEHSTLFQTPRGCKVCDEQTCKRYDENKPVWVVAN</sequence>
<dbReference type="OMA" id="CKRYDEN"/>
<dbReference type="InterPro" id="IPR044862">
    <property type="entry name" value="Pro_4_hyd_alph_FE2OG_OXY"/>
</dbReference>
<dbReference type="Gene3D" id="2.60.120.620">
    <property type="entry name" value="q2cbj1_9rhob like domain"/>
    <property type="match status" value="1"/>
</dbReference>
<dbReference type="AlphaFoldDB" id="K0SJ09"/>
<evidence type="ECO:0000313" key="2">
    <source>
        <dbReference type="EMBL" id="EJK65315.1"/>
    </source>
</evidence>
<evidence type="ECO:0000259" key="1">
    <source>
        <dbReference type="Pfam" id="PF13640"/>
    </source>
</evidence>
<dbReference type="Pfam" id="PF13640">
    <property type="entry name" value="2OG-FeII_Oxy_3"/>
    <property type="match status" value="1"/>
</dbReference>
<evidence type="ECO:0000313" key="3">
    <source>
        <dbReference type="Proteomes" id="UP000266841"/>
    </source>
</evidence>
<gene>
    <name evidence="2" type="ORF">THAOC_13837</name>
</gene>
<comment type="caution">
    <text evidence="2">The sequence shown here is derived from an EMBL/GenBank/DDBJ whole genome shotgun (WGS) entry which is preliminary data.</text>
</comment>
<dbReference type="eggNOG" id="ENOG502S32G">
    <property type="taxonomic scope" value="Eukaryota"/>
</dbReference>
<name>K0SJ09_THAOC</name>
<keyword evidence="3" id="KW-1185">Reference proteome</keyword>